<dbReference type="InterPro" id="IPR000276">
    <property type="entry name" value="GPCR_Rhodpsn"/>
</dbReference>
<evidence type="ECO:0000256" key="4">
    <source>
        <dbReference type="ARBA" id="ARBA00022692"/>
    </source>
</evidence>
<feature type="region of interest" description="Disordered" evidence="12">
    <location>
        <begin position="731"/>
        <end position="787"/>
    </location>
</feature>
<feature type="region of interest" description="Disordered" evidence="12">
    <location>
        <begin position="808"/>
        <end position="827"/>
    </location>
</feature>
<dbReference type="WBParaSite" id="maker-uti_cns_0010063-snap-gene-0.2-mRNA-1">
    <property type="protein sequence ID" value="maker-uti_cns_0010063-snap-gene-0.2-mRNA-1"/>
    <property type="gene ID" value="maker-uti_cns_0010063-snap-gene-0.2"/>
</dbReference>
<feature type="transmembrane region" description="Helical" evidence="13">
    <location>
        <begin position="314"/>
        <end position="338"/>
    </location>
</feature>
<protein>
    <submittedName>
        <fullName evidence="16">G_PROTEIN_RECEP_F1_2 domain-containing protein</fullName>
    </submittedName>
</protein>
<dbReference type="Gene3D" id="1.20.1070.10">
    <property type="entry name" value="Rhodopsin 7-helix transmembrane proteins"/>
    <property type="match status" value="1"/>
</dbReference>
<evidence type="ECO:0000256" key="8">
    <source>
        <dbReference type="ARBA" id="ARBA00023136"/>
    </source>
</evidence>
<evidence type="ECO:0000256" key="9">
    <source>
        <dbReference type="ARBA" id="ARBA00023201"/>
    </source>
</evidence>
<evidence type="ECO:0000259" key="14">
    <source>
        <dbReference type="PROSITE" id="PS50262"/>
    </source>
</evidence>
<dbReference type="PROSITE" id="PS50262">
    <property type="entry name" value="G_PROTEIN_RECEP_F1_2"/>
    <property type="match status" value="1"/>
</dbReference>
<evidence type="ECO:0000256" key="6">
    <source>
        <dbReference type="ARBA" id="ARBA00023053"/>
    </source>
</evidence>
<feature type="transmembrane region" description="Helical" evidence="13">
    <location>
        <begin position="249"/>
        <end position="268"/>
    </location>
</feature>
<evidence type="ECO:0000256" key="1">
    <source>
        <dbReference type="ARBA" id="ARBA00004141"/>
    </source>
</evidence>
<evidence type="ECO:0000256" key="13">
    <source>
        <dbReference type="SAM" id="Phobius"/>
    </source>
</evidence>
<dbReference type="InterPro" id="IPR017452">
    <property type="entry name" value="GPCR_Rhodpsn_7TM"/>
</dbReference>
<evidence type="ECO:0000256" key="11">
    <source>
        <dbReference type="RuleBase" id="RU000679"/>
    </source>
</evidence>
<dbReference type="Proteomes" id="UP000095280">
    <property type="component" value="Unplaced"/>
</dbReference>
<dbReference type="Pfam" id="PF00858">
    <property type="entry name" value="ASC"/>
    <property type="match status" value="1"/>
</dbReference>
<organism evidence="15 16">
    <name type="scientific">Macrostomum lignano</name>
    <dbReference type="NCBI Taxonomy" id="282301"/>
    <lineage>
        <taxon>Eukaryota</taxon>
        <taxon>Metazoa</taxon>
        <taxon>Spiralia</taxon>
        <taxon>Lophotrochozoa</taxon>
        <taxon>Platyhelminthes</taxon>
        <taxon>Rhabditophora</taxon>
        <taxon>Macrostomorpha</taxon>
        <taxon>Macrostomida</taxon>
        <taxon>Macrostomidae</taxon>
        <taxon>Macrostomum</taxon>
    </lineage>
</organism>
<feature type="domain" description="G-protein coupled receptors family 1 profile" evidence="14">
    <location>
        <begin position="323"/>
        <end position="506"/>
    </location>
</feature>
<keyword evidence="2 11" id="KW-0813">Transport</keyword>
<keyword evidence="3 11" id="KW-0894">Sodium channel</keyword>
<keyword evidence="10 11" id="KW-0407">Ion channel</keyword>
<feature type="transmembrane region" description="Helical" evidence="13">
    <location>
        <begin position="486"/>
        <end position="509"/>
    </location>
</feature>
<dbReference type="Pfam" id="PF00001">
    <property type="entry name" value="7tm_1"/>
    <property type="match status" value="1"/>
</dbReference>
<dbReference type="CDD" id="cd00637">
    <property type="entry name" value="7tm_classA_rhodopsin-like"/>
    <property type="match status" value="1"/>
</dbReference>
<keyword evidence="6" id="KW-0915">Sodium</keyword>
<keyword evidence="15" id="KW-1185">Reference proteome</keyword>
<dbReference type="Gene3D" id="1.10.287.770">
    <property type="entry name" value="YojJ-like"/>
    <property type="match status" value="1"/>
</dbReference>
<dbReference type="InterPro" id="IPR001873">
    <property type="entry name" value="ENaC"/>
</dbReference>
<comment type="subcellular location">
    <subcellularLocation>
        <location evidence="1">Membrane</location>
        <topology evidence="1">Multi-pass membrane protein</topology>
    </subcellularLocation>
</comment>
<dbReference type="PANTHER" id="PTHR45698:SF1">
    <property type="entry name" value="TRACE AMINE-ASSOCIATED RECEPTOR 13C-LIKE"/>
    <property type="match status" value="1"/>
</dbReference>
<keyword evidence="8 13" id="KW-0472">Membrane</keyword>
<dbReference type="SUPFAM" id="SSF81321">
    <property type="entry name" value="Family A G protein-coupled receptor-like"/>
    <property type="match status" value="1"/>
</dbReference>
<evidence type="ECO:0000256" key="2">
    <source>
        <dbReference type="ARBA" id="ARBA00022448"/>
    </source>
</evidence>
<keyword evidence="4 11" id="KW-0812">Transmembrane</keyword>
<accession>A0A1I8I554</accession>
<evidence type="ECO:0000256" key="10">
    <source>
        <dbReference type="ARBA" id="ARBA00023303"/>
    </source>
</evidence>
<evidence type="ECO:0000256" key="7">
    <source>
        <dbReference type="ARBA" id="ARBA00023065"/>
    </source>
</evidence>
<comment type="similarity">
    <text evidence="11">Belongs to the amiloride-sensitive sodium channel (TC 1.A.6) family.</text>
</comment>
<dbReference type="AlphaFoldDB" id="A0A1I8I554"/>
<evidence type="ECO:0000256" key="5">
    <source>
        <dbReference type="ARBA" id="ARBA00022989"/>
    </source>
</evidence>
<dbReference type="PRINTS" id="PR00237">
    <property type="entry name" value="GPCRRHODOPSN"/>
</dbReference>
<dbReference type="GO" id="GO:0004930">
    <property type="term" value="F:G protein-coupled receptor activity"/>
    <property type="evidence" value="ECO:0007669"/>
    <property type="project" value="InterPro"/>
</dbReference>
<feature type="compositionally biased region" description="Low complexity" evidence="12">
    <location>
        <begin position="751"/>
        <end position="764"/>
    </location>
</feature>
<dbReference type="PANTHER" id="PTHR45698">
    <property type="entry name" value="TRACE AMINE-ASSOCIATED RECEPTOR 19N-RELATED"/>
    <property type="match status" value="1"/>
</dbReference>
<dbReference type="GO" id="GO:0005272">
    <property type="term" value="F:sodium channel activity"/>
    <property type="evidence" value="ECO:0007669"/>
    <property type="project" value="UniProtKB-KW"/>
</dbReference>
<feature type="transmembrane region" description="Helical" evidence="13">
    <location>
        <begin position="405"/>
        <end position="427"/>
    </location>
</feature>
<evidence type="ECO:0000313" key="16">
    <source>
        <dbReference type="WBParaSite" id="maker-uti_cns_0010063-snap-gene-0.2-mRNA-1"/>
    </source>
</evidence>
<keyword evidence="9 11" id="KW-0739">Sodium transport</keyword>
<reference evidence="16" key="1">
    <citation type="submission" date="2016-11" db="UniProtKB">
        <authorList>
            <consortium name="WormBaseParasite"/>
        </authorList>
    </citation>
    <scope>IDENTIFICATION</scope>
</reference>
<evidence type="ECO:0000256" key="12">
    <source>
        <dbReference type="SAM" id="MobiDB-lite"/>
    </source>
</evidence>
<feature type="transmembrane region" description="Helical" evidence="13">
    <location>
        <begin position="448"/>
        <end position="474"/>
    </location>
</feature>
<dbReference type="GO" id="GO:0016020">
    <property type="term" value="C:membrane"/>
    <property type="evidence" value="ECO:0007669"/>
    <property type="project" value="UniProtKB-SubCell"/>
</dbReference>
<keyword evidence="5 13" id="KW-1133">Transmembrane helix</keyword>
<proteinExistence type="inferred from homology"/>
<name>A0A1I8I554_9PLAT</name>
<sequence length="1094" mass="120266">MVEIAFDTVLWKETQDSPMDRCHDGWRPAIEDLQNRYRYSYQACKEAHMNKLFIAKCQCLLSRFPRPAGLPSNQIPYCGDFRTSNISIIESRLRCLEEIGEHQSKMPQPAAAAAAAAVADDSQCRKRCTRYSYDQELSITRWRASSYQLHWMLHQSDSWKRLREVNNESEKRHLLRNILDYLGADNLTHLPVSYQQQERQQQATLTDSAEDTYAYVVVRRKSFDTLKREEKLTVTFEALMSRVGGLCSLYLGLTMAFFVEIVEFLYLACLRQRSAIDLLACLTMGAKWATLDAPRHVPASFAGDLLCRVWFSEYVIWVLVICSTLNLQVITIERFLALVHPLVSRSRQKLRVACCSVWVYSCLHDWRVFMDVTRGLDADPSTRSCCVYNRAIPDWLSNLFGLQNFLITFGLPLVNMTLCHAAIIRSLRRRGRTVAEASQRRKLAASRVLIKTFAIAGVAYVLCFSTNQICYLLHMFHLFNFDQKGLFYNVSLILVSLNMLVNPVIYFCFMPTFKKAAIRLFHLNQRPDELRCVTDGTAAAAAKIPAHLAALNRAGDARTSNAIADSLSRRVASLPSNVGVGVLQQVQNAFQTVGHRVFATVEASAGLLQLREAAQQIDGVEGQLAVLVDQLGGWASGQAVQAGPQAAQVRPDSIVAPAEKEPNSKNSTAGSVWGAGVNQQAIDETPIRLGLDKMACQLESPTAQQFAGTEQASAAIEWRFGDSLAADLGGGAKQASVRANPSASRSRRCTTGRSQSPPGTTPPSGGQGLGLQDSPHGTEGTPGKSTATSQILANVRHQTAEVDELLTARKPRQRLSPMSSPGSEDLPIIGSPLSTPLHELLLRAQAVHRSLVGVAASSERRHPRDDSLASAAVTNTGASSIGSAVWTIAGLMSAQLRKDSSGGGGGGGSCCCCCSPRDGLGKLAAASPDGLLEAAGSKMVALTLTMAEERRLFAASLGSQLVTLGIGFSKDLLHNELKWTDDKPECVLARFELNVERQLVNSYLTAGLRVTWTKYDSKNCTLLFTLDQRSQGSNDQQNDELNKAVDYLIKVARKGYFWIEYPESNLNFCPPQEAAIWTSKRMAVEAEFSSDDTA</sequence>
<evidence type="ECO:0000256" key="3">
    <source>
        <dbReference type="ARBA" id="ARBA00022461"/>
    </source>
</evidence>
<evidence type="ECO:0000313" key="15">
    <source>
        <dbReference type="Proteomes" id="UP000095280"/>
    </source>
</evidence>
<keyword evidence="7 11" id="KW-0406">Ion transport</keyword>